<name>A0A0B6ZDZ9_9EUPU</name>
<dbReference type="EMBL" id="HACG01019802">
    <property type="protein sequence ID" value="CEK66667.1"/>
    <property type="molecule type" value="Transcribed_RNA"/>
</dbReference>
<organism evidence="2">
    <name type="scientific">Arion vulgaris</name>
    <dbReference type="NCBI Taxonomy" id="1028688"/>
    <lineage>
        <taxon>Eukaryota</taxon>
        <taxon>Metazoa</taxon>
        <taxon>Spiralia</taxon>
        <taxon>Lophotrochozoa</taxon>
        <taxon>Mollusca</taxon>
        <taxon>Gastropoda</taxon>
        <taxon>Heterobranchia</taxon>
        <taxon>Euthyneura</taxon>
        <taxon>Panpulmonata</taxon>
        <taxon>Eupulmonata</taxon>
        <taxon>Stylommatophora</taxon>
        <taxon>Helicina</taxon>
        <taxon>Arionoidea</taxon>
        <taxon>Arionidae</taxon>
        <taxon>Arion</taxon>
    </lineage>
</organism>
<dbReference type="AlphaFoldDB" id="A0A0B6ZDZ9"/>
<accession>A0A0B6ZDZ9</accession>
<dbReference type="Pfam" id="PF01841">
    <property type="entry name" value="Transglut_core"/>
    <property type="match status" value="1"/>
</dbReference>
<protein>
    <recommendedName>
        <fullName evidence="1">Transglutaminase-like domain-containing protein</fullName>
    </recommendedName>
</protein>
<dbReference type="InterPro" id="IPR038765">
    <property type="entry name" value="Papain-like_cys_pep_sf"/>
</dbReference>
<proteinExistence type="predicted"/>
<dbReference type="SUPFAM" id="SSF54001">
    <property type="entry name" value="Cysteine proteinases"/>
    <property type="match status" value="1"/>
</dbReference>
<evidence type="ECO:0000259" key="1">
    <source>
        <dbReference type="Pfam" id="PF01841"/>
    </source>
</evidence>
<dbReference type="PANTHER" id="PTHR47020:SF1">
    <property type="entry name" value="HILLARIN"/>
    <property type="match status" value="1"/>
</dbReference>
<feature type="domain" description="Transglutaminase-like" evidence="1">
    <location>
        <begin position="72"/>
        <end position="147"/>
    </location>
</feature>
<dbReference type="InterPro" id="IPR053041">
    <property type="entry name" value="Transglut-like_Superfamily_Mod"/>
</dbReference>
<gene>
    <name evidence="2" type="primary">ORF59703</name>
</gene>
<reference evidence="2" key="1">
    <citation type="submission" date="2014-12" db="EMBL/GenBank/DDBJ databases">
        <title>Insight into the proteome of Arion vulgaris.</title>
        <authorList>
            <person name="Aradska J."/>
            <person name="Bulat T."/>
            <person name="Smidak R."/>
            <person name="Sarate P."/>
            <person name="Gangsoo J."/>
            <person name="Sialana F."/>
            <person name="Bilban M."/>
            <person name="Lubec G."/>
        </authorList>
    </citation>
    <scope>NUCLEOTIDE SEQUENCE</scope>
    <source>
        <tissue evidence="2">Skin</tissue>
    </source>
</reference>
<evidence type="ECO:0000313" key="2">
    <source>
        <dbReference type="EMBL" id="CEK66667.1"/>
    </source>
</evidence>
<feature type="non-terminal residue" evidence="2">
    <location>
        <position position="150"/>
    </location>
</feature>
<sequence length="150" mass="16614">MGCGASKSKADDSDNPPIEFILIPDIIYGGDLQPTPPPNRKVDIYRPADYTSIDDRVKEQLSQFNTSTYETLISSLTAGCTTDLQKLRAIYVWLYLQDIHGSFYSNVNNPQTPKGYMKIIKTQNGSYTSFFAQLCRAAGISCCVIRGVGK</sequence>
<dbReference type="InterPro" id="IPR002931">
    <property type="entry name" value="Transglutaminase-like"/>
</dbReference>
<dbReference type="PANTHER" id="PTHR47020">
    <property type="entry name" value="HILLARIN"/>
    <property type="match status" value="1"/>
</dbReference>